<dbReference type="GO" id="GO:0005634">
    <property type="term" value="C:nucleus"/>
    <property type="evidence" value="ECO:0007669"/>
    <property type="project" value="TreeGrafter"/>
</dbReference>
<dbReference type="Gene3D" id="1.10.472.10">
    <property type="entry name" value="Cyclin-like"/>
    <property type="match status" value="1"/>
</dbReference>
<dbReference type="InterPro" id="IPR013922">
    <property type="entry name" value="Cyclin_PHO80-like"/>
</dbReference>
<feature type="region of interest" description="Disordered" evidence="1">
    <location>
        <begin position="1132"/>
        <end position="1157"/>
    </location>
</feature>
<dbReference type="OrthoDB" id="244495at2759"/>
<accession>A0A1Y1VDI4</accession>
<feature type="region of interest" description="Disordered" evidence="1">
    <location>
        <begin position="1675"/>
        <end position="1709"/>
    </location>
</feature>
<protein>
    <recommendedName>
        <fullName evidence="4">Cyclin N-terminal domain-containing protein</fullName>
    </recommendedName>
</protein>
<feature type="region of interest" description="Disordered" evidence="1">
    <location>
        <begin position="1568"/>
        <end position="1593"/>
    </location>
</feature>
<feature type="region of interest" description="Disordered" evidence="1">
    <location>
        <begin position="1175"/>
        <end position="1227"/>
    </location>
</feature>
<feature type="compositionally biased region" description="Basic and acidic residues" evidence="1">
    <location>
        <begin position="1207"/>
        <end position="1227"/>
    </location>
</feature>
<dbReference type="GO" id="GO:0019901">
    <property type="term" value="F:protein kinase binding"/>
    <property type="evidence" value="ECO:0007669"/>
    <property type="project" value="InterPro"/>
</dbReference>
<sequence length="1806" mass="208689">MVTKQVIEMVNPFVKVMQNRVPEYKGICSLLSIKRPYNSKYSKDIFPRYIRYFINSKCLKISMKEYENINSNRYMSETRSKKCDHAIKILLDSTHLTFPAIIIALGYISNLRKNTITTSLLHHQNNSEVKILTLALMASMKAHYDNVYSNKSWSTVSGIPLRELNILESNFLRDINFNLYIDEKIFFDFMDRVENSLNEYYEAISESAMKEKNNMEDIENTNTPSKISQNLKRTSAMLTPTQSPRDKNEYEPKRSQDNSLLYRKSSSEYLNVPDKNYMGKRISSSSIPTSEGSYKLDNGKIIESYKYPVGISTSSIYSSESEISDLKLSQNRDNHRIEPRNSIQSFKSRNEQCNSYRGGSDNEYKNRYSYINRSDNKNDSDYSRTMNTFNNIKFKIEDSENEQKSSIKSKPTKYFSSIPSFLHKYHQKFENGDFFKSDNNTNKNNFTERSNEVINDKPLHSSPIQISKRNTIHSSPVQMNKVPQNLRNNSIKEKPLSQDTNQQYIPNRTSSNFVQQFIPKRTSSNNNNLNVPNRFSYNGYNNKMGPVIETPENLAESNNEIKQSKSISIAYQTKRNQQMVDSSNQLFKHKTVSLPSYPVNSNGYPQGQYPVPYYQQQVTYPSQTPIQPIYPYYMDVMYPMKRSNTPQSSTQIGVIYDTNVVQPQIPHPPNPAMIQPQSINSATIPSAIPSPISPQSFTYSNGITIRQNSYNSNYSTPSPYTGNIMATSMNNLYYPTENTISTPVHIISPPPPLINPSLSQYSYSSQEYADNDYYGKSLDNGYSSYDENLYYHDIVENTNSYNGESSITRSNTIGGSQNIRSELNVRSNIPNQYLYPNSQPTINTMYGFDPIPRSNSCTNEYQNSNNYDGIINHSFSYDNTRKNYSNDIFRNDSLNRNSGCFDPNINYGYMSSSFPIVYNSNNLSIASSASSQVTDNGSYYNKRRSGFSNFFKKKSNNNRFSNDYQHLGDNNKKSFRSNSISNKNCNNNDKGLINRSRSYSSSFRFNIINHTNNNNNNFNNYTKDKSKLNNISTISNSEDTSFSINKSSSVIKYSDNEEDRQTIQKNEINENEEKIDVLHTENEDLNREQNSGDELENIQNINNNIHDDKDKDINIIDTHHFNESVINEYINESEDEPSKQYKAKEPENEQFKFGDNEFIQTEKTNYYDHEKYEFKQSQQTEHSEYSESYEQSKQTECTKYENSIQNNDKKVEENGEMTEYEKTEHEQTEQYEHYNQIEQLEQLEQYEKIDQYEPQSVQLEQYEEIDQDKQPEQLEQYEEIDQYEPQPVQLEQYEEIDQYKQQPEQLEQYEEIDQYKQQPEQLEQYEEIDQDNQTELSNKEGNVVYVKYNPEAYAKKMLDIENRRYSSISTYHLDNQSIISRNNKYNRYSECNFDSFIYDNFSFHIENIKNELTDNGKIANTIISVNSNEADADFNSERESYRPIEHSYISSIVGTNDDQSDSNINYYINHEEVDNTSYLGSIRSSIDEFYDREKDRKSERISIRSRSDFVNTSFSSINSNPISIDSHSHSHIIIDKSLPPPHRIIKKAIRTNSTPIYGTKTSPYMASKTSPYMSTRTSPYMSSRTSPYMSSRTSPLIGEEVRVIRRYSNLSNLSNISASKSEDNKYKIIPESKPKEKIATITGGRKEPKIIKVHSKKSGIKKTMSLILESGSKIFTKKQSQSHQSKAQNKNDNIKKISNANKGLPPIPSEGEYANEAKTELKLDGKKHSSFTSMSTNTEIGLKLSKESYYTDISKLKHISHSMSNIESASSSSIINRSSPIANTINVCKSPSSRISVVSTNRRSIS</sequence>
<feature type="compositionally biased region" description="Polar residues" evidence="1">
    <location>
        <begin position="220"/>
        <end position="243"/>
    </location>
</feature>
<dbReference type="GO" id="GO:0000307">
    <property type="term" value="C:cyclin-dependent protein kinase holoenzyme complex"/>
    <property type="evidence" value="ECO:0007669"/>
    <property type="project" value="TreeGrafter"/>
</dbReference>
<dbReference type="EMBL" id="MCFH01000013">
    <property type="protein sequence ID" value="ORX53458.1"/>
    <property type="molecule type" value="Genomic_DNA"/>
</dbReference>
<feature type="compositionally biased region" description="Low complexity" evidence="1">
    <location>
        <begin position="1677"/>
        <end position="1686"/>
    </location>
</feature>
<comment type="caution">
    <text evidence="2">The sequence shown here is derived from an EMBL/GenBank/DDBJ whole genome shotgun (WGS) entry which is preliminary data.</text>
</comment>
<feature type="compositionally biased region" description="Polar residues" evidence="1">
    <location>
        <begin position="462"/>
        <end position="479"/>
    </location>
</feature>
<dbReference type="CDD" id="cd20557">
    <property type="entry name" value="CYCLIN_ScPCL1-like"/>
    <property type="match status" value="1"/>
</dbReference>
<organism evidence="2 3">
    <name type="scientific">Piromyces finnis</name>
    <dbReference type="NCBI Taxonomy" id="1754191"/>
    <lineage>
        <taxon>Eukaryota</taxon>
        <taxon>Fungi</taxon>
        <taxon>Fungi incertae sedis</taxon>
        <taxon>Chytridiomycota</taxon>
        <taxon>Chytridiomycota incertae sedis</taxon>
        <taxon>Neocallimastigomycetes</taxon>
        <taxon>Neocallimastigales</taxon>
        <taxon>Neocallimastigaceae</taxon>
        <taxon>Piromyces</taxon>
    </lineage>
</organism>
<dbReference type="Pfam" id="PF08613">
    <property type="entry name" value="Cyclin"/>
    <property type="match status" value="1"/>
</dbReference>
<dbReference type="PANTHER" id="PTHR15615:SF27">
    <property type="entry name" value="PHO85 CYCLIN CLG1"/>
    <property type="match status" value="1"/>
</dbReference>
<feature type="compositionally biased region" description="Basic and acidic residues" evidence="1">
    <location>
        <begin position="1136"/>
        <end position="1155"/>
    </location>
</feature>
<feature type="compositionally biased region" description="Basic and acidic residues" evidence="1">
    <location>
        <begin position="244"/>
        <end position="256"/>
    </location>
</feature>
<dbReference type="Proteomes" id="UP000193719">
    <property type="component" value="Unassembled WGS sequence"/>
</dbReference>
<feature type="region of interest" description="Disordered" evidence="1">
    <location>
        <begin position="212"/>
        <end position="265"/>
    </location>
</feature>
<reference evidence="2 3" key="2">
    <citation type="submission" date="2016-08" db="EMBL/GenBank/DDBJ databases">
        <title>Pervasive Adenine N6-methylation of Active Genes in Fungi.</title>
        <authorList>
            <consortium name="DOE Joint Genome Institute"/>
            <person name="Mondo S.J."/>
            <person name="Dannebaum R.O."/>
            <person name="Kuo R.C."/>
            <person name="Labutti K."/>
            <person name="Haridas S."/>
            <person name="Kuo A."/>
            <person name="Salamov A."/>
            <person name="Ahrendt S.R."/>
            <person name="Lipzen A."/>
            <person name="Sullivan W."/>
            <person name="Andreopoulos W.B."/>
            <person name="Clum A."/>
            <person name="Lindquist E."/>
            <person name="Daum C."/>
            <person name="Ramamoorthy G.K."/>
            <person name="Gryganskyi A."/>
            <person name="Culley D."/>
            <person name="Magnuson J.K."/>
            <person name="James T.Y."/>
            <person name="O'Malley M.A."/>
            <person name="Stajich J.E."/>
            <person name="Spatafora J.W."/>
            <person name="Visel A."/>
            <person name="Grigoriev I.V."/>
        </authorList>
    </citation>
    <scope>NUCLEOTIDE SEQUENCE [LARGE SCALE GENOMIC DNA]</scope>
    <source>
        <strain evidence="3">finn</strain>
    </source>
</reference>
<feature type="compositionally biased region" description="Polar residues" evidence="1">
    <location>
        <begin position="1687"/>
        <end position="1701"/>
    </location>
</feature>
<gene>
    <name evidence="2" type="ORF">BCR36DRAFT_323826</name>
</gene>
<name>A0A1Y1VDI4_9FUNG</name>
<reference evidence="2 3" key="1">
    <citation type="submission" date="2016-08" db="EMBL/GenBank/DDBJ databases">
        <title>Genomes of anaerobic fungi encode conserved fungal cellulosomes for biomass hydrolysis.</title>
        <authorList>
            <consortium name="DOE Joint Genome Institute"/>
            <person name="Haitjema C.H."/>
            <person name="Gilmore S.P."/>
            <person name="Henske J.K."/>
            <person name="Solomon K.V."/>
            <person name="De Groot R."/>
            <person name="Kuo A."/>
            <person name="Mondo S.J."/>
            <person name="Salamov A.A."/>
            <person name="Labutti K."/>
            <person name="Zhao Z."/>
            <person name="Chiniquy J."/>
            <person name="Barry K."/>
            <person name="Brewer H.M."/>
            <person name="Purvine S.O."/>
            <person name="Wright A.T."/>
            <person name="Boxma B."/>
            <person name="Van Alen T."/>
            <person name="Hackstein J.H."/>
            <person name="Baker S.E."/>
            <person name="Grigoriev I.V."/>
            <person name="O'Malley M.A."/>
        </authorList>
    </citation>
    <scope>NUCLEOTIDE SEQUENCE [LARGE SCALE GENOMIC DNA]</scope>
    <source>
        <strain evidence="3">finn</strain>
    </source>
</reference>
<dbReference type="STRING" id="1754191.A0A1Y1VDI4"/>
<evidence type="ECO:0000256" key="1">
    <source>
        <dbReference type="SAM" id="MobiDB-lite"/>
    </source>
</evidence>
<keyword evidence="3" id="KW-1185">Reference proteome</keyword>
<evidence type="ECO:0008006" key="4">
    <source>
        <dbReference type="Google" id="ProtNLM"/>
    </source>
</evidence>
<feature type="compositionally biased region" description="Low complexity" evidence="1">
    <location>
        <begin position="1176"/>
        <end position="1195"/>
    </location>
</feature>
<evidence type="ECO:0000313" key="3">
    <source>
        <dbReference type="Proteomes" id="UP000193719"/>
    </source>
</evidence>
<proteinExistence type="predicted"/>
<dbReference type="PANTHER" id="PTHR15615">
    <property type="match status" value="1"/>
</dbReference>
<evidence type="ECO:0000313" key="2">
    <source>
        <dbReference type="EMBL" id="ORX53458.1"/>
    </source>
</evidence>
<dbReference type="GO" id="GO:0016538">
    <property type="term" value="F:cyclin-dependent protein serine/threonine kinase regulator activity"/>
    <property type="evidence" value="ECO:0007669"/>
    <property type="project" value="TreeGrafter"/>
</dbReference>
<feature type="region of interest" description="Disordered" evidence="1">
    <location>
        <begin position="457"/>
        <end position="479"/>
    </location>
</feature>